<dbReference type="InterPro" id="IPR035906">
    <property type="entry name" value="MetI-like_sf"/>
</dbReference>
<sequence>MCPGVFAWTSPVMIDWLAPKYLSWLLHGFVVTVALAAVVSAAATWLGFGLALARNSRSALFSRPAAAFVALMRNTPLLVQLFFWYFGVAALLPAGVVAWLSQPHAWHLVLFDIRWPALETLAGFVGLTLYTTAFIGEEIRAGLRGVPAGQTHAAAALGLSRYAVFRHVVLPQAVRIALPPLFGQYMNVVKNSSLTMAIGLAELSYASRQVETETFKTFQAFGIATLLYVGAIALIEAVSLATTHRHAAAPSR</sequence>
<dbReference type="AlphaFoldDB" id="A0A5E4YJQ9"/>
<dbReference type="PANTHER" id="PTHR30614">
    <property type="entry name" value="MEMBRANE COMPONENT OF AMINO ACID ABC TRANSPORTER"/>
    <property type="match status" value="1"/>
</dbReference>
<dbReference type="Pfam" id="PF00528">
    <property type="entry name" value="BPD_transp_1"/>
    <property type="match status" value="1"/>
</dbReference>
<evidence type="ECO:0000256" key="7">
    <source>
        <dbReference type="ARBA" id="ARBA00023136"/>
    </source>
</evidence>
<evidence type="ECO:0000313" key="10">
    <source>
        <dbReference type="EMBL" id="VVE49024.1"/>
    </source>
</evidence>
<evidence type="ECO:0000256" key="4">
    <source>
        <dbReference type="ARBA" id="ARBA00022475"/>
    </source>
</evidence>
<feature type="transmembrane region" description="Helical" evidence="8">
    <location>
        <begin position="113"/>
        <end position="135"/>
    </location>
</feature>
<feature type="transmembrane region" description="Helical" evidence="8">
    <location>
        <begin position="81"/>
        <end position="101"/>
    </location>
</feature>
<dbReference type="NCBIfam" id="TIGR01726">
    <property type="entry name" value="HEQRo_perm_3TM"/>
    <property type="match status" value="1"/>
</dbReference>
<dbReference type="InterPro" id="IPR043429">
    <property type="entry name" value="ArtM/GltK/GlnP/TcyL/YhdX-like"/>
</dbReference>
<organism evidence="10 11">
    <name type="scientific">Pandoraea iniqua</name>
    <dbReference type="NCBI Taxonomy" id="2508288"/>
    <lineage>
        <taxon>Bacteria</taxon>
        <taxon>Pseudomonadati</taxon>
        <taxon>Pseudomonadota</taxon>
        <taxon>Betaproteobacteria</taxon>
        <taxon>Burkholderiales</taxon>
        <taxon>Burkholderiaceae</taxon>
        <taxon>Pandoraea</taxon>
    </lineage>
</organism>
<gene>
    <name evidence="10" type="primary">glnM_2</name>
    <name evidence="10" type="ORF">PIN31115_04557</name>
</gene>
<accession>A0A5E4YJQ9</accession>
<dbReference type="GO" id="GO:0043190">
    <property type="term" value="C:ATP-binding cassette (ABC) transporter complex"/>
    <property type="evidence" value="ECO:0007669"/>
    <property type="project" value="InterPro"/>
</dbReference>
<dbReference type="InterPro" id="IPR010065">
    <property type="entry name" value="AA_ABC_transptr_permease_3TM"/>
</dbReference>
<comment type="similarity">
    <text evidence="2">Belongs to the binding-protein-dependent transport system permease family. HisMQ subfamily.</text>
</comment>
<protein>
    <submittedName>
        <fullName evidence="10">Putative glutamine ABC transporter permease protein GlnM</fullName>
    </submittedName>
</protein>
<dbReference type="SUPFAM" id="SSF161098">
    <property type="entry name" value="MetI-like"/>
    <property type="match status" value="1"/>
</dbReference>
<name>A0A5E4YJQ9_9BURK</name>
<keyword evidence="5 8" id="KW-0812">Transmembrane</keyword>
<dbReference type="Proteomes" id="UP000333828">
    <property type="component" value="Unassembled WGS sequence"/>
</dbReference>
<keyword evidence="7 8" id="KW-0472">Membrane</keyword>
<proteinExistence type="inferred from homology"/>
<evidence type="ECO:0000256" key="8">
    <source>
        <dbReference type="RuleBase" id="RU363032"/>
    </source>
</evidence>
<evidence type="ECO:0000313" key="11">
    <source>
        <dbReference type="Proteomes" id="UP000333828"/>
    </source>
</evidence>
<comment type="subcellular location">
    <subcellularLocation>
        <location evidence="1">Cell inner membrane</location>
        <topology evidence="1">Multi-pass membrane protein</topology>
    </subcellularLocation>
    <subcellularLocation>
        <location evidence="8">Cell membrane</location>
        <topology evidence="8">Multi-pass membrane protein</topology>
    </subcellularLocation>
</comment>
<evidence type="ECO:0000256" key="5">
    <source>
        <dbReference type="ARBA" id="ARBA00022692"/>
    </source>
</evidence>
<dbReference type="PROSITE" id="PS50928">
    <property type="entry name" value="ABC_TM1"/>
    <property type="match status" value="1"/>
</dbReference>
<feature type="transmembrane region" description="Helical" evidence="8">
    <location>
        <begin position="24"/>
        <end position="53"/>
    </location>
</feature>
<evidence type="ECO:0000256" key="3">
    <source>
        <dbReference type="ARBA" id="ARBA00022448"/>
    </source>
</evidence>
<dbReference type="InterPro" id="IPR000515">
    <property type="entry name" value="MetI-like"/>
</dbReference>
<dbReference type="EMBL" id="CABPSI010000005">
    <property type="protein sequence ID" value="VVE49024.1"/>
    <property type="molecule type" value="Genomic_DNA"/>
</dbReference>
<dbReference type="CDD" id="cd06261">
    <property type="entry name" value="TM_PBP2"/>
    <property type="match status" value="1"/>
</dbReference>
<keyword evidence="4" id="KW-1003">Cell membrane</keyword>
<evidence type="ECO:0000256" key="6">
    <source>
        <dbReference type="ARBA" id="ARBA00022989"/>
    </source>
</evidence>
<reference evidence="10 11" key="1">
    <citation type="submission" date="2019-08" db="EMBL/GenBank/DDBJ databases">
        <authorList>
            <person name="Peeters C."/>
        </authorList>
    </citation>
    <scope>NUCLEOTIDE SEQUENCE [LARGE SCALE GENOMIC DNA]</scope>
    <source>
        <strain evidence="10 11">LMG 31115</strain>
    </source>
</reference>
<keyword evidence="6 8" id="KW-1133">Transmembrane helix</keyword>
<dbReference type="PANTHER" id="PTHR30614:SF47">
    <property type="entry name" value="ABC TRANSPORTER PERMEASE"/>
    <property type="match status" value="1"/>
</dbReference>
<evidence type="ECO:0000256" key="1">
    <source>
        <dbReference type="ARBA" id="ARBA00004429"/>
    </source>
</evidence>
<feature type="domain" description="ABC transmembrane type-1" evidence="9">
    <location>
        <begin position="29"/>
        <end position="236"/>
    </location>
</feature>
<keyword evidence="3 8" id="KW-0813">Transport</keyword>
<dbReference type="Gene3D" id="1.10.3720.10">
    <property type="entry name" value="MetI-like"/>
    <property type="match status" value="1"/>
</dbReference>
<dbReference type="GO" id="GO:0022857">
    <property type="term" value="F:transmembrane transporter activity"/>
    <property type="evidence" value="ECO:0007669"/>
    <property type="project" value="InterPro"/>
</dbReference>
<dbReference type="GO" id="GO:0006865">
    <property type="term" value="P:amino acid transport"/>
    <property type="evidence" value="ECO:0007669"/>
    <property type="project" value="TreeGrafter"/>
</dbReference>
<evidence type="ECO:0000259" key="9">
    <source>
        <dbReference type="PROSITE" id="PS50928"/>
    </source>
</evidence>
<keyword evidence="11" id="KW-1185">Reference proteome</keyword>
<evidence type="ECO:0000256" key="2">
    <source>
        <dbReference type="ARBA" id="ARBA00010072"/>
    </source>
</evidence>